<dbReference type="PANTHER" id="PTHR24185">
    <property type="entry name" value="CALCIUM-INDEPENDENT PHOSPHOLIPASE A2-GAMMA"/>
    <property type="match status" value="1"/>
</dbReference>
<feature type="short sequence motif" description="GXGXXG" evidence="4">
    <location>
        <begin position="227"/>
        <end position="232"/>
    </location>
</feature>
<dbReference type="EMBL" id="WIGN01000153">
    <property type="protein sequence ID" value="KAF6806695.1"/>
    <property type="molecule type" value="Genomic_DNA"/>
</dbReference>
<keyword evidence="1 4" id="KW-0378">Hydrolase</keyword>
<feature type="active site" description="Proton acceptor" evidence="4">
    <location>
        <position position="445"/>
    </location>
</feature>
<gene>
    <name evidence="7" type="ORF">CSOJ01_08679</name>
</gene>
<name>A0A8H6J527_9PEZI</name>
<dbReference type="GO" id="GO:0047499">
    <property type="term" value="F:calcium-independent phospholipase A2 activity"/>
    <property type="evidence" value="ECO:0007669"/>
    <property type="project" value="TreeGrafter"/>
</dbReference>
<dbReference type="PROSITE" id="PS51635">
    <property type="entry name" value="PNPLA"/>
    <property type="match status" value="1"/>
</dbReference>
<feature type="compositionally biased region" description="Basic and acidic residues" evidence="5">
    <location>
        <begin position="92"/>
        <end position="113"/>
    </location>
</feature>
<dbReference type="GO" id="GO:0019369">
    <property type="term" value="P:arachidonate metabolic process"/>
    <property type="evidence" value="ECO:0007669"/>
    <property type="project" value="TreeGrafter"/>
</dbReference>
<feature type="active site" description="Nucleophile" evidence="4">
    <location>
        <position position="281"/>
    </location>
</feature>
<dbReference type="AlphaFoldDB" id="A0A8H6J527"/>
<dbReference type="GO" id="GO:0016042">
    <property type="term" value="P:lipid catabolic process"/>
    <property type="evidence" value="ECO:0007669"/>
    <property type="project" value="UniProtKB-UniRule"/>
</dbReference>
<sequence length="671" mass="73819">MGQPLTEKPADQQPTLWPEDDGREHGQVKEKTTFTAKEDNASETWFRSPTFDQRTVDRIKRIQFCTQAYEKGGSVPPSGLRNTWFELAIVAGDDRNTPRKDKEEVPQKEEGPRKARGHSFGKDSDLVQSLKKGDLIAVRLHVRFKDWELNAQKGYLIIGLGHPEAKTGVEFGSYAADAAKMDALCRDLNEMMYPDTKTQPHLPEGTFAPWQRDAVTKAPLRVLALDGGGVRGLASLRILDKVITKAYGDDYEVDGGCSSQCTHEKKCIIPSQVFDMIAGTSTGGLIAIMLGRLGLGVKKCLALYKENMPVIFPPGAWYDNVKRSVDTNWNGKQWDHTILEGVIKNIIKARFPDDTKPMEVPLMNGVGPKFLGKARCKVFVTAVSKKGTNNHAPVLLRSYVNPTLGCNVPNVKLWEACRATSAAPRYFKDITVKCDFTKEEYTFVDGGLLANSPLGWVWNEILTTYGPYRSTSCFLSIGTGVSADTLLQDLNLFNVKGGANALASILTNTEMPSIMFRSLINHFALSTGILKYFRFSVADSLSYDNFFEDHGERKTKREGILRRKVDAGSTGIVKQAELDEATEDALEKIETQVDAYINGDKAMKAVIACAAALNPEDKRRILSGDEGVAAKVDAALGRVHPEKPVVMEAVVPVPAVDAPAPVLVSPVHQLD</sequence>
<protein>
    <submittedName>
        <fullName evidence="7">Protein kinase subdomain-containing protein</fullName>
    </submittedName>
</protein>
<evidence type="ECO:0000256" key="4">
    <source>
        <dbReference type="PROSITE-ProRule" id="PRU01161"/>
    </source>
</evidence>
<comment type="caution">
    <text evidence="7">The sequence shown here is derived from an EMBL/GenBank/DDBJ whole genome shotgun (WGS) entry which is preliminary data.</text>
</comment>
<feature type="short sequence motif" description="DGA/G" evidence="4">
    <location>
        <begin position="445"/>
        <end position="447"/>
    </location>
</feature>
<keyword evidence="7" id="KW-0808">Transferase</keyword>
<evidence type="ECO:0000256" key="2">
    <source>
        <dbReference type="ARBA" id="ARBA00022963"/>
    </source>
</evidence>
<organism evidence="7 8">
    <name type="scientific">Colletotrichum sojae</name>
    <dbReference type="NCBI Taxonomy" id="2175907"/>
    <lineage>
        <taxon>Eukaryota</taxon>
        <taxon>Fungi</taxon>
        <taxon>Dikarya</taxon>
        <taxon>Ascomycota</taxon>
        <taxon>Pezizomycotina</taxon>
        <taxon>Sordariomycetes</taxon>
        <taxon>Hypocreomycetidae</taxon>
        <taxon>Glomerellales</taxon>
        <taxon>Glomerellaceae</taxon>
        <taxon>Colletotrichum</taxon>
        <taxon>Colletotrichum orchidearum species complex</taxon>
    </lineage>
</organism>
<evidence type="ECO:0000313" key="7">
    <source>
        <dbReference type="EMBL" id="KAF6806695.1"/>
    </source>
</evidence>
<evidence type="ECO:0000259" key="6">
    <source>
        <dbReference type="PROSITE" id="PS51635"/>
    </source>
</evidence>
<evidence type="ECO:0000256" key="3">
    <source>
        <dbReference type="ARBA" id="ARBA00023098"/>
    </source>
</evidence>
<dbReference type="Proteomes" id="UP000652219">
    <property type="component" value="Unassembled WGS sequence"/>
</dbReference>
<keyword evidence="7" id="KW-0418">Kinase</keyword>
<dbReference type="Pfam" id="PF01734">
    <property type="entry name" value="Patatin"/>
    <property type="match status" value="1"/>
</dbReference>
<feature type="short sequence motif" description="GXSXG" evidence="4">
    <location>
        <begin position="279"/>
        <end position="283"/>
    </location>
</feature>
<dbReference type="InterPro" id="IPR016035">
    <property type="entry name" value="Acyl_Trfase/lysoPLipase"/>
</dbReference>
<keyword evidence="2 4" id="KW-0442">Lipid degradation</keyword>
<dbReference type="GO" id="GO:0016020">
    <property type="term" value="C:membrane"/>
    <property type="evidence" value="ECO:0007669"/>
    <property type="project" value="TreeGrafter"/>
</dbReference>
<feature type="domain" description="PNPLA" evidence="6">
    <location>
        <begin position="223"/>
        <end position="458"/>
    </location>
</feature>
<feature type="region of interest" description="Disordered" evidence="5">
    <location>
        <begin position="1"/>
        <end position="48"/>
    </location>
</feature>
<dbReference type="SUPFAM" id="SSF52151">
    <property type="entry name" value="FabD/lysophospholipase-like"/>
    <property type="match status" value="1"/>
</dbReference>
<evidence type="ECO:0000256" key="5">
    <source>
        <dbReference type="SAM" id="MobiDB-lite"/>
    </source>
</evidence>
<dbReference type="Gene3D" id="3.40.1090.10">
    <property type="entry name" value="Cytosolic phospholipase A2 catalytic domain"/>
    <property type="match status" value="1"/>
</dbReference>
<reference evidence="7 8" key="1">
    <citation type="journal article" date="2020" name="Phytopathology">
        <title>Genome Sequence Resources of Colletotrichum truncatum, C. plurivorum, C. musicola, and C. sojae: Four Species Pathogenic to Soybean (Glycine max).</title>
        <authorList>
            <person name="Rogerio F."/>
            <person name="Boufleur T.R."/>
            <person name="Ciampi-Guillardi M."/>
            <person name="Sukno S.A."/>
            <person name="Thon M.R."/>
            <person name="Massola Junior N.S."/>
            <person name="Baroncelli R."/>
        </authorList>
    </citation>
    <scope>NUCLEOTIDE SEQUENCE [LARGE SCALE GENOMIC DNA]</scope>
    <source>
        <strain evidence="7 8">LFN0009</strain>
    </source>
</reference>
<dbReference type="InterPro" id="IPR002641">
    <property type="entry name" value="PNPLA_dom"/>
</dbReference>
<feature type="compositionally biased region" description="Basic and acidic residues" evidence="5">
    <location>
        <begin position="20"/>
        <end position="40"/>
    </location>
</feature>
<proteinExistence type="predicted"/>
<dbReference type="PANTHER" id="PTHR24185:SF1">
    <property type="entry name" value="CALCIUM-INDEPENDENT PHOSPHOLIPASE A2-GAMMA"/>
    <property type="match status" value="1"/>
</dbReference>
<keyword evidence="3 4" id="KW-0443">Lipid metabolism</keyword>
<keyword evidence="8" id="KW-1185">Reference proteome</keyword>
<dbReference type="GO" id="GO:0016301">
    <property type="term" value="F:kinase activity"/>
    <property type="evidence" value="ECO:0007669"/>
    <property type="project" value="UniProtKB-KW"/>
</dbReference>
<evidence type="ECO:0000313" key="8">
    <source>
        <dbReference type="Proteomes" id="UP000652219"/>
    </source>
</evidence>
<dbReference type="GO" id="GO:0046486">
    <property type="term" value="P:glycerolipid metabolic process"/>
    <property type="evidence" value="ECO:0007669"/>
    <property type="project" value="UniProtKB-ARBA"/>
</dbReference>
<accession>A0A8H6J527</accession>
<feature type="region of interest" description="Disordered" evidence="5">
    <location>
        <begin position="92"/>
        <end position="122"/>
    </location>
</feature>
<evidence type="ECO:0000256" key="1">
    <source>
        <dbReference type="ARBA" id="ARBA00022801"/>
    </source>
</evidence>